<reference evidence="1 2" key="1">
    <citation type="submission" date="2017-06" db="EMBL/GenBank/DDBJ databases">
        <authorList>
            <person name="Kim H.J."/>
            <person name="Triplett B.A."/>
        </authorList>
    </citation>
    <scope>NUCLEOTIDE SEQUENCE [LARGE SCALE GENOMIC DNA]</scope>
    <source>
        <strain evidence="1 2">CGMCC 4.5593</strain>
    </source>
</reference>
<evidence type="ECO:0000313" key="1">
    <source>
        <dbReference type="EMBL" id="SNS98212.1"/>
    </source>
</evidence>
<sequence length="61" mass="6743">MDRDEQPHPPAVLDGPVPVCGGCDRPIYQEHFARRLADAKPDSNAYECPYGRGWHVIPALG</sequence>
<proteinExistence type="predicted"/>
<name>A0A239IXV6_9ACTN</name>
<dbReference type="EMBL" id="FZPH01000002">
    <property type="protein sequence ID" value="SNS98212.1"/>
    <property type="molecule type" value="Genomic_DNA"/>
</dbReference>
<accession>A0A239IXV6</accession>
<keyword evidence="2" id="KW-1185">Reference proteome</keyword>
<dbReference type="Proteomes" id="UP000198362">
    <property type="component" value="Unassembled WGS sequence"/>
</dbReference>
<gene>
    <name evidence="1" type="ORF">SAMN05421812_102615</name>
</gene>
<organism evidence="1 2">
    <name type="scientific">Asanoa hainanensis</name>
    <dbReference type="NCBI Taxonomy" id="560556"/>
    <lineage>
        <taxon>Bacteria</taxon>
        <taxon>Bacillati</taxon>
        <taxon>Actinomycetota</taxon>
        <taxon>Actinomycetes</taxon>
        <taxon>Micromonosporales</taxon>
        <taxon>Micromonosporaceae</taxon>
        <taxon>Asanoa</taxon>
    </lineage>
</organism>
<evidence type="ECO:0000313" key="2">
    <source>
        <dbReference type="Proteomes" id="UP000198362"/>
    </source>
</evidence>
<protein>
    <submittedName>
        <fullName evidence="1">Uncharacterized protein</fullName>
    </submittedName>
</protein>
<dbReference type="AlphaFoldDB" id="A0A239IXV6"/>